<dbReference type="SUPFAM" id="SSF48452">
    <property type="entry name" value="TPR-like"/>
    <property type="match status" value="1"/>
</dbReference>
<dbReference type="InterPro" id="IPR019734">
    <property type="entry name" value="TPR_rpt"/>
</dbReference>
<evidence type="ECO:0000313" key="5">
    <source>
        <dbReference type="Proteomes" id="UP000008834"/>
    </source>
</evidence>
<dbReference type="PROSITE" id="PS50005">
    <property type="entry name" value="TPR"/>
    <property type="match status" value="1"/>
</dbReference>
<gene>
    <name evidence="4" type="ordered locus">BH0171</name>
</gene>
<protein>
    <submittedName>
        <fullName evidence="4">Uncharacterized protein</fullName>
    </submittedName>
</protein>
<dbReference type="Pfam" id="PF07719">
    <property type="entry name" value="TPR_2"/>
    <property type="match status" value="1"/>
</dbReference>
<dbReference type="SMART" id="SM00028">
    <property type="entry name" value="TPR"/>
    <property type="match status" value="2"/>
</dbReference>
<dbReference type="EMBL" id="CP000048">
    <property type="protein sequence ID" value="AAX16688.1"/>
    <property type="molecule type" value="Genomic_DNA"/>
</dbReference>
<proteinExistence type="predicted"/>
<dbReference type="Proteomes" id="UP000008834">
    <property type="component" value="Chromosome"/>
</dbReference>
<accession>A0AA34WDA4</accession>
<keyword evidence="2 3" id="KW-0802">TPR repeat</keyword>
<evidence type="ECO:0000256" key="1">
    <source>
        <dbReference type="ARBA" id="ARBA00022737"/>
    </source>
</evidence>
<feature type="repeat" description="TPR" evidence="3">
    <location>
        <begin position="96"/>
        <end position="129"/>
    </location>
</feature>
<reference evidence="5" key="1">
    <citation type="submission" date="2004-12" db="EMBL/GenBank/DDBJ databases">
        <title>The genome sequence of Borrelia hermsii and Borrelia turicatae: comparative analysis of two agents of endemic N. America relapsing fever.</title>
        <authorList>
            <person name="Porcella S.F."/>
            <person name="Raffel S.J."/>
            <person name="Schrumpf M.E."/>
            <person name="Montgomery B."/>
            <person name="Smith T."/>
            <person name="Schwan T.G."/>
        </authorList>
    </citation>
    <scope>NUCLEOTIDE SEQUENCE [LARGE SCALE GENOMIC DNA]</scope>
    <source>
        <strain evidence="5">HS1 / DAH</strain>
    </source>
</reference>
<name>A0AA34WDA4_BORHD</name>
<dbReference type="PROSITE" id="PS51257">
    <property type="entry name" value="PROKAR_LIPOPROTEIN"/>
    <property type="match status" value="1"/>
</dbReference>
<dbReference type="AlphaFoldDB" id="A0AA34WDA4"/>
<dbReference type="InterPro" id="IPR011990">
    <property type="entry name" value="TPR-like_helical_dom_sf"/>
</dbReference>
<keyword evidence="1" id="KW-0677">Repeat</keyword>
<dbReference type="GeneID" id="71842978"/>
<evidence type="ECO:0000256" key="3">
    <source>
        <dbReference type="PROSITE-ProRule" id="PRU00339"/>
    </source>
</evidence>
<evidence type="ECO:0000313" key="4">
    <source>
        <dbReference type="EMBL" id="AAX16688.1"/>
    </source>
</evidence>
<dbReference type="Gene3D" id="1.25.40.10">
    <property type="entry name" value="Tetratricopeptide repeat domain"/>
    <property type="match status" value="1"/>
</dbReference>
<dbReference type="InterPro" id="IPR013105">
    <property type="entry name" value="TPR_2"/>
</dbReference>
<evidence type="ECO:0000256" key="2">
    <source>
        <dbReference type="ARBA" id="ARBA00022803"/>
    </source>
</evidence>
<dbReference type="KEGG" id="bhr:BH0171"/>
<organism evidence="4 5">
    <name type="scientific">Borrelia hermsii (strain HS1 / DAH)</name>
    <dbReference type="NCBI Taxonomy" id="314723"/>
    <lineage>
        <taxon>Bacteria</taxon>
        <taxon>Pseudomonadati</taxon>
        <taxon>Spirochaetota</taxon>
        <taxon>Spirochaetia</taxon>
        <taxon>Spirochaetales</taxon>
        <taxon>Borreliaceae</taxon>
        <taxon>Borrelia</taxon>
    </lineage>
</organism>
<sequence>MGRNFLICLLMSLMFTFFLSCSNIRAMSLMAIGNYEYIRGDYQGAISTYYNLVDDKHGAAWGYYNLGIVYYSLGEYESSLRMFSYAKRDNDFFLNFNINYNEGIIYYNQGLYRKAEMAFKEALRINPASYNAKYNLELAIIKKRTIPDDLNNLSVNRSQNFIENNENFLRYIEGLERVLWVTSVEEKTVSSREDW</sequence>
<dbReference type="RefSeq" id="WP_012421945.1">
    <property type="nucleotide sequence ID" value="NC_010673.1"/>
</dbReference>